<dbReference type="AlphaFoldDB" id="A0A2H0MZM2"/>
<feature type="domain" description="OB-fold nucleic acid binding" evidence="8">
    <location>
        <begin position="24"/>
        <end position="115"/>
    </location>
</feature>
<evidence type="ECO:0000256" key="5">
    <source>
        <dbReference type="HAMAP-Rule" id="MF_00378"/>
    </source>
</evidence>
<dbReference type="CDD" id="cd04489">
    <property type="entry name" value="ExoVII_LU_OBF"/>
    <property type="match status" value="1"/>
</dbReference>
<dbReference type="InterPro" id="IPR025824">
    <property type="entry name" value="OB-fold_nuc-bd_dom"/>
</dbReference>
<comment type="subunit">
    <text evidence="5">Heterooligomer composed of large and small subunits.</text>
</comment>
<comment type="subcellular location">
    <subcellularLocation>
        <location evidence="5 6">Cytoplasm</location>
    </subcellularLocation>
</comment>
<keyword evidence="4 5" id="KW-0269">Exonuclease</keyword>
<comment type="function">
    <text evidence="5">Bidirectionally degrades single-stranded DNA into large acid-insoluble oligonucleotides, which are then degraded further into small acid-soluble oligonucleotides.</text>
</comment>
<dbReference type="GO" id="GO:0006308">
    <property type="term" value="P:DNA catabolic process"/>
    <property type="evidence" value="ECO:0007669"/>
    <property type="project" value="UniProtKB-UniRule"/>
</dbReference>
<dbReference type="InterPro" id="IPR003753">
    <property type="entry name" value="Exonuc_VII_L"/>
</dbReference>
<comment type="similarity">
    <text evidence="5 6">Belongs to the XseA family.</text>
</comment>
<evidence type="ECO:0000256" key="4">
    <source>
        <dbReference type="ARBA" id="ARBA00022839"/>
    </source>
</evidence>
<dbReference type="GO" id="GO:0003676">
    <property type="term" value="F:nucleic acid binding"/>
    <property type="evidence" value="ECO:0007669"/>
    <property type="project" value="InterPro"/>
</dbReference>
<dbReference type="EC" id="3.1.11.6" evidence="5"/>
<keyword evidence="2 5" id="KW-0540">Nuclease</keyword>
<dbReference type="HAMAP" id="MF_00378">
    <property type="entry name" value="Exonuc_7_L"/>
    <property type="match status" value="1"/>
</dbReference>
<evidence type="ECO:0000259" key="7">
    <source>
        <dbReference type="Pfam" id="PF02601"/>
    </source>
</evidence>
<dbReference type="PANTHER" id="PTHR30008">
    <property type="entry name" value="EXODEOXYRIBONUCLEASE 7 LARGE SUBUNIT"/>
    <property type="match status" value="1"/>
</dbReference>
<dbReference type="NCBIfam" id="TIGR00237">
    <property type="entry name" value="xseA"/>
    <property type="match status" value="1"/>
</dbReference>
<keyword evidence="1 5" id="KW-0963">Cytoplasm</keyword>
<evidence type="ECO:0000313" key="9">
    <source>
        <dbReference type="EMBL" id="PIR02102.1"/>
    </source>
</evidence>
<dbReference type="EMBL" id="PCWK01000053">
    <property type="protein sequence ID" value="PIR02102.1"/>
    <property type="molecule type" value="Genomic_DNA"/>
</dbReference>
<evidence type="ECO:0000256" key="2">
    <source>
        <dbReference type="ARBA" id="ARBA00022722"/>
    </source>
</evidence>
<dbReference type="Proteomes" id="UP000231139">
    <property type="component" value="Unassembled WGS sequence"/>
</dbReference>
<organism evidence="9 10">
    <name type="scientific">Candidatus Nealsonbacteria bacterium CG11_big_fil_rev_8_21_14_0_20_35_11</name>
    <dbReference type="NCBI Taxonomy" id="1974713"/>
    <lineage>
        <taxon>Bacteria</taxon>
        <taxon>Candidatus Nealsoniibacteriota</taxon>
    </lineage>
</organism>
<proteinExistence type="inferred from homology"/>
<evidence type="ECO:0000259" key="8">
    <source>
        <dbReference type="Pfam" id="PF13742"/>
    </source>
</evidence>
<comment type="caution">
    <text evidence="9">The sequence shown here is derived from an EMBL/GenBank/DDBJ whole genome shotgun (WGS) entry which is preliminary data.</text>
</comment>
<dbReference type="GO" id="GO:0009318">
    <property type="term" value="C:exodeoxyribonuclease VII complex"/>
    <property type="evidence" value="ECO:0007669"/>
    <property type="project" value="UniProtKB-UniRule"/>
</dbReference>
<dbReference type="GO" id="GO:0008855">
    <property type="term" value="F:exodeoxyribonuclease VII activity"/>
    <property type="evidence" value="ECO:0007669"/>
    <property type="project" value="UniProtKB-UniRule"/>
</dbReference>
<evidence type="ECO:0000313" key="10">
    <source>
        <dbReference type="Proteomes" id="UP000231139"/>
    </source>
</evidence>
<evidence type="ECO:0000256" key="3">
    <source>
        <dbReference type="ARBA" id="ARBA00022801"/>
    </source>
</evidence>
<dbReference type="PANTHER" id="PTHR30008:SF0">
    <property type="entry name" value="EXODEOXYRIBONUCLEASE 7 LARGE SUBUNIT"/>
    <property type="match status" value="1"/>
</dbReference>
<gene>
    <name evidence="5 9" type="primary">xseA</name>
    <name evidence="9" type="ORF">COV62_02345</name>
</gene>
<reference evidence="9 10" key="1">
    <citation type="submission" date="2017-09" db="EMBL/GenBank/DDBJ databases">
        <title>Depth-based differentiation of microbial function through sediment-hosted aquifers and enrichment of novel symbionts in the deep terrestrial subsurface.</title>
        <authorList>
            <person name="Probst A.J."/>
            <person name="Ladd B."/>
            <person name="Jarett J.K."/>
            <person name="Geller-Mcgrath D.E."/>
            <person name="Sieber C.M."/>
            <person name="Emerson J.B."/>
            <person name="Anantharaman K."/>
            <person name="Thomas B.C."/>
            <person name="Malmstrom R."/>
            <person name="Stieglmeier M."/>
            <person name="Klingl A."/>
            <person name="Woyke T."/>
            <person name="Ryan C.M."/>
            <person name="Banfield J.F."/>
        </authorList>
    </citation>
    <scope>NUCLEOTIDE SEQUENCE [LARGE SCALE GENOMIC DNA]</scope>
    <source>
        <strain evidence="9">CG11_big_fil_rev_8_21_14_0_20_35_11</strain>
    </source>
</reference>
<dbReference type="Pfam" id="PF02601">
    <property type="entry name" value="Exonuc_VII_L"/>
    <property type="match status" value="1"/>
</dbReference>
<evidence type="ECO:0000256" key="6">
    <source>
        <dbReference type="RuleBase" id="RU004355"/>
    </source>
</evidence>
<dbReference type="GO" id="GO:0005737">
    <property type="term" value="C:cytoplasm"/>
    <property type="evidence" value="ECO:0007669"/>
    <property type="project" value="UniProtKB-SubCell"/>
</dbReference>
<accession>A0A2H0MZM2</accession>
<dbReference type="Pfam" id="PF13742">
    <property type="entry name" value="tRNA_anti_2"/>
    <property type="match status" value="1"/>
</dbReference>
<sequence>MIEANKQIKKDLVNQGLSQGKVFSVSEYIQLLNVVLKKCQAKIIGEVSQVKISRPGHIYFSLKDKNESGLIECVIWRYNYGLCGVELKEGLEVIVFGNPDIYAPWGKFQFKAETVEVAGKGKLKEEYEKLKKKLTEQGFFSKERKRLIPSCPKKIGVITSSRGAVIHDFNSNLKKFGFEVKLIDSLVEGQQAVKDLLLSIRLFRKQDIDVLVIMRGGGSLESLLGFNNEILVREVVNFPVPVIAGIGHDKDVSLVALAADVMVSTPTAAANILNQSWERVCLNINRHSKALIYTYSQWLLKINSEIKHSFYKMSSRLEIIFRKYRKIEGKLKISLSKIKFTISEQRTFLNDNGRLIIKLFSRLLSQTNKNIAKSWNKSLEPKFLSSFKAILLCIATVEKGINYNNPGRQLRLGYCIARGGGKIIKSVKSVKLEQEIDLQVNDGMIKSKVKNINKNKKNG</sequence>
<comment type="catalytic activity">
    <reaction evidence="5 6">
        <text>Exonucleolytic cleavage in either 5'- to 3'- or 3'- to 5'-direction to yield nucleoside 5'-phosphates.</text>
        <dbReference type="EC" id="3.1.11.6"/>
    </reaction>
</comment>
<keyword evidence="3 5" id="KW-0378">Hydrolase</keyword>
<protein>
    <recommendedName>
        <fullName evidence="5">Exodeoxyribonuclease 7 large subunit</fullName>
        <ecNumber evidence="5">3.1.11.6</ecNumber>
    </recommendedName>
    <alternativeName>
        <fullName evidence="5">Exodeoxyribonuclease VII large subunit</fullName>
        <shortName evidence="5">Exonuclease VII large subunit</shortName>
    </alternativeName>
</protein>
<evidence type="ECO:0000256" key="1">
    <source>
        <dbReference type="ARBA" id="ARBA00022490"/>
    </source>
</evidence>
<name>A0A2H0MZM2_9BACT</name>
<dbReference type="InterPro" id="IPR020579">
    <property type="entry name" value="Exonuc_VII_lsu_C"/>
</dbReference>
<feature type="domain" description="Exonuclease VII large subunit C-terminal" evidence="7">
    <location>
        <begin position="140"/>
        <end position="447"/>
    </location>
</feature>